<dbReference type="Proteomes" id="UP000078541">
    <property type="component" value="Unassembled WGS sequence"/>
</dbReference>
<sequence>MIGLFYTRTDKGNVTVALDRQVYISKVNEMFQDINTYEIVERDPTRRMKGKKYIANYAFLKIHKQNCPFHIIRQIENSFKLVKELDERRLRIFTGEEFIEAVQFVLDSTCFVFDNVIYELKYNNTTFTVPFVRGITEKFSKLNSERMRVSFYSTNKLREFIRVYKDPPLSRDKKLNIVYKILCKSCDASYVGDV</sequence>
<protein>
    <submittedName>
        <fullName evidence="1">Uncharacterized protein</fullName>
    </submittedName>
</protein>
<organism evidence="1 2">
    <name type="scientific">Trachymyrmex septentrionalis</name>
    <dbReference type="NCBI Taxonomy" id="34720"/>
    <lineage>
        <taxon>Eukaryota</taxon>
        <taxon>Metazoa</taxon>
        <taxon>Ecdysozoa</taxon>
        <taxon>Arthropoda</taxon>
        <taxon>Hexapoda</taxon>
        <taxon>Insecta</taxon>
        <taxon>Pterygota</taxon>
        <taxon>Neoptera</taxon>
        <taxon>Endopterygota</taxon>
        <taxon>Hymenoptera</taxon>
        <taxon>Apocrita</taxon>
        <taxon>Aculeata</taxon>
        <taxon>Formicoidea</taxon>
        <taxon>Formicidae</taxon>
        <taxon>Myrmicinae</taxon>
        <taxon>Trachymyrmex</taxon>
    </lineage>
</organism>
<evidence type="ECO:0000313" key="2">
    <source>
        <dbReference type="Proteomes" id="UP000078541"/>
    </source>
</evidence>
<accession>A0A151K0D7</accession>
<gene>
    <name evidence="1" type="ORF">ALC56_02510</name>
</gene>
<dbReference type="EMBL" id="KQ981298">
    <property type="protein sequence ID" value="KYN43071.1"/>
    <property type="molecule type" value="Genomic_DNA"/>
</dbReference>
<evidence type="ECO:0000313" key="1">
    <source>
        <dbReference type="EMBL" id="KYN43071.1"/>
    </source>
</evidence>
<dbReference type="STRING" id="34720.A0A151K0D7"/>
<keyword evidence="2" id="KW-1185">Reference proteome</keyword>
<name>A0A151K0D7_9HYME</name>
<proteinExistence type="predicted"/>
<dbReference type="AlphaFoldDB" id="A0A151K0D7"/>
<reference evidence="1 2" key="1">
    <citation type="submission" date="2016-03" db="EMBL/GenBank/DDBJ databases">
        <title>Trachymyrmex septentrionalis WGS genome.</title>
        <authorList>
            <person name="Nygaard S."/>
            <person name="Hu H."/>
            <person name="Boomsma J."/>
            <person name="Zhang G."/>
        </authorList>
    </citation>
    <scope>NUCLEOTIDE SEQUENCE [LARGE SCALE GENOMIC DNA]</scope>
    <source>
        <strain evidence="1">Tsep2-gDNA-1</strain>
        <tissue evidence="1">Whole body</tissue>
    </source>
</reference>